<dbReference type="Proteomes" id="UP000658278">
    <property type="component" value="Unassembled WGS sequence"/>
</dbReference>
<dbReference type="RefSeq" id="WP_200275851.1">
    <property type="nucleotide sequence ID" value="NZ_JAENII010000002.1"/>
</dbReference>
<protein>
    <submittedName>
        <fullName evidence="1">Uncharacterized protein</fullName>
    </submittedName>
</protein>
<evidence type="ECO:0000313" key="2">
    <source>
        <dbReference type="Proteomes" id="UP000658278"/>
    </source>
</evidence>
<sequence>MKALLRYQQFLLILVMGTAVLGYALNTWVNPWRVTPTAWSSAAFDDYRAIDNEWNRTAKAGLAASGDWDAALFGSSRVDIAFDPEHSLFEGRNCANLGLNAASISENHRIFSYFMDHHDPELLVFAIDPGDLTTPHSTFNLTDFSLSPLNPDADPIERELRYREGISTLAASFDTIQRRLQHKPAEHTPQGFRRDAPFPDNQRQLIAGLYLATTVRMVKGRTRYGQLDPTKLDLLDDVIERCRTEDCRLVILLTPNHGLFQLSYEELGDPDPIFEADRRALAERATHGVEVWDFLDAHPINSEPLPPAEPSSAHLRYWIDLFHATPEVGNLMLDRIAGEPGDFGVRLTTDTIDARLEDIRAGLAAYRETRPEDVAFLQKSLDRYRPKP</sequence>
<keyword evidence="2" id="KW-1185">Reference proteome</keyword>
<reference evidence="1" key="1">
    <citation type="submission" date="2021-01" db="EMBL/GenBank/DDBJ databases">
        <title>Modified the classification status of verrucomicrobia.</title>
        <authorList>
            <person name="Feng X."/>
        </authorList>
    </citation>
    <scope>NUCLEOTIDE SEQUENCE</scope>
    <source>
        <strain evidence="1">KCTC 22201</strain>
    </source>
</reference>
<gene>
    <name evidence="1" type="ORF">JIN81_02145</name>
</gene>
<name>A0A934RB90_9BACT</name>
<dbReference type="AlphaFoldDB" id="A0A934RB90"/>
<proteinExistence type="predicted"/>
<evidence type="ECO:0000313" key="1">
    <source>
        <dbReference type="EMBL" id="MBK1825806.1"/>
    </source>
</evidence>
<comment type="caution">
    <text evidence="1">The sequence shown here is derived from an EMBL/GenBank/DDBJ whole genome shotgun (WGS) entry which is preliminary data.</text>
</comment>
<accession>A0A934RB90</accession>
<dbReference type="EMBL" id="JAENII010000002">
    <property type="protein sequence ID" value="MBK1825806.1"/>
    <property type="molecule type" value="Genomic_DNA"/>
</dbReference>
<organism evidence="1 2">
    <name type="scientific">Haloferula rosea</name>
    <dbReference type="NCBI Taxonomy" id="490093"/>
    <lineage>
        <taxon>Bacteria</taxon>
        <taxon>Pseudomonadati</taxon>
        <taxon>Verrucomicrobiota</taxon>
        <taxon>Verrucomicrobiia</taxon>
        <taxon>Verrucomicrobiales</taxon>
        <taxon>Verrucomicrobiaceae</taxon>
        <taxon>Haloferula</taxon>
    </lineage>
</organism>